<keyword evidence="3" id="KW-0812">Transmembrane</keyword>
<dbReference type="PANTHER" id="PTHR33365">
    <property type="entry name" value="YALI0B05434P"/>
    <property type="match status" value="1"/>
</dbReference>
<gene>
    <name evidence="4" type="ORF">LECACI_7A009950</name>
</gene>
<dbReference type="Pfam" id="PF11807">
    <property type="entry name" value="UstYa"/>
    <property type="match status" value="1"/>
</dbReference>
<organism evidence="4 5">
    <name type="scientific">Lecanosticta acicola</name>
    <dbReference type="NCBI Taxonomy" id="111012"/>
    <lineage>
        <taxon>Eukaryota</taxon>
        <taxon>Fungi</taxon>
        <taxon>Dikarya</taxon>
        <taxon>Ascomycota</taxon>
        <taxon>Pezizomycotina</taxon>
        <taxon>Dothideomycetes</taxon>
        <taxon>Dothideomycetidae</taxon>
        <taxon>Mycosphaerellales</taxon>
        <taxon>Mycosphaerellaceae</taxon>
        <taxon>Lecanosticta</taxon>
    </lineage>
</organism>
<dbReference type="Proteomes" id="UP001296104">
    <property type="component" value="Unassembled WGS sequence"/>
</dbReference>
<protein>
    <submittedName>
        <fullName evidence="4">Tat pathway signal sequence</fullName>
    </submittedName>
</protein>
<comment type="caution">
    <text evidence="4">The sequence shown here is derived from an EMBL/GenBank/DDBJ whole genome shotgun (WGS) entry which is preliminary data.</text>
</comment>
<keyword evidence="3" id="KW-0472">Membrane</keyword>
<evidence type="ECO:0000256" key="3">
    <source>
        <dbReference type="SAM" id="Phobius"/>
    </source>
</evidence>
<dbReference type="GO" id="GO:0043386">
    <property type="term" value="P:mycotoxin biosynthetic process"/>
    <property type="evidence" value="ECO:0007669"/>
    <property type="project" value="InterPro"/>
</dbReference>
<evidence type="ECO:0000313" key="4">
    <source>
        <dbReference type="EMBL" id="CAK4034792.1"/>
    </source>
</evidence>
<dbReference type="InterPro" id="IPR021765">
    <property type="entry name" value="UstYa-like"/>
</dbReference>
<evidence type="ECO:0000256" key="1">
    <source>
        <dbReference type="ARBA" id="ARBA00035112"/>
    </source>
</evidence>
<accession>A0AAI9EFN9</accession>
<keyword evidence="3" id="KW-1133">Transmembrane helix</keyword>
<dbReference type="PANTHER" id="PTHR33365:SF13">
    <property type="entry name" value="TAT PATHWAY SIGNAL SEQUENCE"/>
    <property type="match status" value="1"/>
</dbReference>
<feature type="region of interest" description="Disordered" evidence="2">
    <location>
        <begin position="1"/>
        <end position="23"/>
    </location>
</feature>
<dbReference type="EMBL" id="CAVMBE010000137">
    <property type="protein sequence ID" value="CAK4034792.1"/>
    <property type="molecule type" value="Genomic_DNA"/>
</dbReference>
<reference evidence="4" key="1">
    <citation type="submission" date="2023-11" db="EMBL/GenBank/DDBJ databases">
        <authorList>
            <person name="Alioto T."/>
            <person name="Alioto T."/>
            <person name="Gomez Garrido J."/>
        </authorList>
    </citation>
    <scope>NUCLEOTIDE SEQUENCE</scope>
</reference>
<comment type="similarity">
    <text evidence="1">Belongs to the ustYa family.</text>
</comment>
<sequence length="295" mass="33558">MAAVPLLENNNPTVSLDGDDDETEKMSPVILRQKRKPLLRRENFCWAVLGCVLLSVLLGIAAGSAMLVLRGWSNNDDDDEDSCIRQTTMMPSPLTRDFDMTYHTQQFNGSFMEETVYRRAASPEVDAAWEALGVNYRAVRVPQEVGPQVGLAADKVQINDKYGGGYPANVEGLHHLHCLNLLRQSLYWNIDYYRAQGTGAFVNGEHVVRKHVSHCMDIIRQQLMCTVDVGMLGQVWWQPQDQQFPEAFVDFNTKHVCRNYEDVRKWAHEHQLPEEVPEDYLAPPQPGQKILDHLP</sequence>
<evidence type="ECO:0000313" key="5">
    <source>
        <dbReference type="Proteomes" id="UP001296104"/>
    </source>
</evidence>
<name>A0AAI9EFN9_9PEZI</name>
<feature type="region of interest" description="Disordered" evidence="2">
    <location>
        <begin position="275"/>
        <end position="295"/>
    </location>
</feature>
<evidence type="ECO:0000256" key="2">
    <source>
        <dbReference type="SAM" id="MobiDB-lite"/>
    </source>
</evidence>
<feature type="transmembrane region" description="Helical" evidence="3">
    <location>
        <begin position="44"/>
        <end position="69"/>
    </location>
</feature>
<dbReference type="AlphaFoldDB" id="A0AAI9EFN9"/>
<proteinExistence type="inferred from homology"/>
<keyword evidence="5" id="KW-1185">Reference proteome</keyword>